<feature type="compositionally biased region" description="Polar residues" evidence="9">
    <location>
        <begin position="94"/>
        <end position="103"/>
    </location>
</feature>
<keyword evidence="6 8" id="KW-0539">Nucleus</keyword>
<gene>
    <name evidence="11" type="primary">LOC104769493</name>
</gene>
<keyword evidence="5 8" id="KW-0804">Transcription</keyword>
<sequence>MPRERTALPLDMAQEPVYVNAKQYEGILRRRKARAKAELERKVIRDRKPYLHESRHKHAMRRARASGGRFAKKSEVEAADDAAGGRGRGRERGSATNSSSSEQVETDSNETMNSSGAP</sequence>
<reference evidence="11" key="2">
    <citation type="submission" date="2025-08" db="UniProtKB">
        <authorList>
            <consortium name="RefSeq"/>
        </authorList>
    </citation>
    <scope>IDENTIFICATION</scope>
    <source>
        <tissue evidence="11">Leaf</tissue>
    </source>
</reference>
<keyword evidence="2 8" id="KW-0805">Transcription regulation</keyword>
<reference evidence="10" key="1">
    <citation type="journal article" date="2014" name="Nat. Commun.">
        <title>The emerging biofuel crop Camelina sativa retains a highly undifferentiated hexaploid genome structure.</title>
        <authorList>
            <person name="Kagale S."/>
            <person name="Koh C."/>
            <person name="Nixon J."/>
            <person name="Bollina V."/>
            <person name="Clarke W.E."/>
            <person name="Tuteja R."/>
            <person name="Spillane C."/>
            <person name="Robinson S.J."/>
            <person name="Links M.G."/>
            <person name="Clarke C."/>
            <person name="Higgins E.E."/>
            <person name="Huebert T."/>
            <person name="Sharpe A.G."/>
            <person name="Parkin I.A."/>
        </authorList>
    </citation>
    <scope>NUCLEOTIDE SEQUENCE [LARGE SCALE GENOMIC DNA]</scope>
    <source>
        <strain evidence="10">cv. DH55</strain>
    </source>
</reference>
<dbReference type="PRINTS" id="PR00616">
    <property type="entry name" value="CCAATSUBUNTB"/>
</dbReference>
<protein>
    <recommendedName>
        <fullName evidence="8">Nuclear transcription factor Y subunit</fullName>
    </recommendedName>
</protein>
<dbReference type="GeneID" id="104769493"/>
<dbReference type="Gene3D" id="6.10.250.2430">
    <property type="match status" value="1"/>
</dbReference>
<proteinExistence type="inferred from homology"/>
<comment type="subcellular location">
    <subcellularLocation>
        <location evidence="1 8">Nucleus</location>
    </subcellularLocation>
</comment>
<evidence type="ECO:0000256" key="6">
    <source>
        <dbReference type="ARBA" id="ARBA00023242"/>
    </source>
</evidence>
<comment type="similarity">
    <text evidence="8">Belongs to the NFYA/HAP2 subunit family.</text>
</comment>
<accession>A0ABM1RFP7</accession>
<evidence type="ECO:0000256" key="1">
    <source>
        <dbReference type="ARBA" id="ARBA00004123"/>
    </source>
</evidence>
<dbReference type="Pfam" id="PF02045">
    <property type="entry name" value="CBFB_NFYA"/>
    <property type="match status" value="1"/>
</dbReference>
<keyword evidence="10" id="KW-1185">Reference proteome</keyword>
<comment type="subunit">
    <text evidence="7">Heterotrimeric transcription factor composed of three components, NF-YA, NF-YB and NF-YC. NF-YB and NF-YC must interact and dimerize for NF-YA association and DNA binding.</text>
</comment>
<keyword evidence="3 8" id="KW-0238">DNA-binding</keyword>
<dbReference type="PROSITE" id="PS00686">
    <property type="entry name" value="NFYA_HAP2_1"/>
    <property type="match status" value="1"/>
</dbReference>
<dbReference type="PANTHER" id="PTHR12632">
    <property type="entry name" value="TRANSCRIPTION FACTOR NF-Y ALPHA-RELATED"/>
    <property type="match status" value="1"/>
</dbReference>
<dbReference type="Proteomes" id="UP000694864">
    <property type="component" value="Chromosome 20"/>
</dbReference>
<evidence type="ECO:0000256" key="5">
    <source>
        <dbReference type="ARBA" id="ARBA00023163"/>
    </source>
</evidence>
<dbReference type="SMART" id="SM00521">
    <property type="entry name" value="CBF"/>
    <property type="match status" value="1"/>
</dbReference>
<keyword evidence="4" id="KW-0010">Activator</keyword>
<evidence type="ECO:0000256" key="8">
    <source>
        <dbReference type="RuleBase" id="RU367155"/>
    </source>
</evidence>
<comment type="function">
    <text evidence="8">Component of the sequence-specific heterotrimeric transcription factor (NF-Y) which specifically recognizes a 5'-CCAAT-3' box motif found in the promoters of its target genes.</text>
</comment>
<evidence type="ECO:0000256" key="2">
    <source>
        <dbReference type="ARBA" id="ARBA00023015"/>
    </source>
</evidence>
<evidence type="ECO:0000256" key="3">
    <source>
        <dbReference type="ARBA" id="ARBA00023125"/>
    </source>
</evidence>
<name>A0ABM1RFP7_CAMSA</name>
<dbReference type="RefSeq" id="XP_019097835.1">
    <property type="nucleotide sequence ID" value="XM_019242290.1"/>
</dbReference>
<feature type="compositionally biased region" description="Polar residues" evidence="9">
    <location>
        <begin position="109"/>
        <end position="118"/>
    </location>
</feature>
<dbReference type="InterPro" id="IPR018362">
    <property type="entry name" value="CCAAT-binding_factor_CS"/>
</dbReference>
<evidence type="ECO:0000256" key="7">
    <source>
        <dbReference type="ARBA" id="ARBA00025911"/>
    </source>
</evidence>
<evidence type="ECO:0000256" key="9">
    <source>
        <dbReference type="SAM" id="MobiDB-lite"/>
    </source>
</evidence>
<evidence type="ECO:0000313" key="11">
    <source>
        <dbReference type="RefSeq" id="XP_019097835.1"/>
    </source>
</evidence>
<feature type="region of interest" description="Disordered" evidence="9">
    <location>
        <begin position="46"/>
        <end position="118"/>
    </location>
</feature>
<dbReference type="InterPro" id="IPR001289">
    <property type="entry name" value="NFYA"/>
</dbReference>
<dbReference type="PROSITE" id="PS51152">
    <property type="entry name" value="NFYA_HAP2_2"/>
    <property type="match status" value="1"/>
</dbReference>
<organism evidence="10 11">
    <name type="scientific">Camelina sativa</name>
    <name type="common">False flax</name>
    <name type="synonym">Myagrum sativum</name>
    <dbReference type="NCBI Taxonomy" id="90675"/>
    <lineage>
        <taxon>Eukaryota</taxon>
        <taxon>Viridiplantae</taxon>
        <taxon>Streptophyta</taxon>
        <taxon>Embryophyta</taxon>
        <taxon>Tracheophyta</taxon>
        <taxon>Spermatophyta</taxon>
        <taxon>Magnoliopsida</taxon>
        <taxon>eudicotyledons</taxon>
        <taxon>Gunneridae</taxon>
        <taxon>Pentapetalae</taxon>
        <taxon>rosids</taxon>
        <taxon>malvids</taxon>
        <taxon>Brassicales</taxon>
        <taxon>Brassicaceae</taxon>
        <taxon>Camelineae</taxon>
        <taxon>Camelina</taxon>
    </lineage>
</organism>
<evidence type="ECO:0000313" key="10">
    <source>
        <dbReference type="Proteomes" id="UP000694864"/>
    </source>
</evidence>
<feature type="compositionally biased region" description="Basic residues" evidence="9">
    <location>
        <begin position="54"/>
        <end position="64"/>
    </location>
</feature>
<evidence type="ECO:0000256" key="4">
    <source>
        <dbReference type="ARBA" id="ARBA00023159"/>
    </source>
</evidence>